<reference evidence="4" key="1">
    <citation type="thesis" date="2015" institute="Rutgers" country="The State University of New Jersey, 14 College Farm Rd., New Brunswick, NJ, USA">
        <title>Ammonia toxicity in bacteria and its implications for treatment of and resource recovery from highly nitrogenous organic wastes.</title>
        <authorList>
            <person name="Luther A.K."/>
        </authorList>
    </citation>
    <scope>NUCLEOTIDE SEQUENCE</scope>
    <source>
        <strain evidence="4">RT-10B</strain>
    </source>
</reference>
<dbReference type="Gene3D" id="1.10.530.10">
    <property type="match status" value="1"/>
</dbReference>
<dbReference type="SMART" id="SM00047">
    <property type="entry name" value="LYZ2"/>
    <property type="match status" value="1"/>
</dbReference>
<evidence type="ECO:0000313" key="4">
    <source>
        <dbReference type="EMBL" id="PSJ31978.1"/>
    </source>
</evidence>
<gene>
    <name evidence="4" type="ORF">UF10_03125</name>
</gene>
<evidence type="ECO:0000256" key="2">
    <source>
        <dbReference type="SAM" id="Phobius"/>
    </source>
</evidence>
<dbReference type="PANTHER" id="PTHR33308">
    <property type="entry name" value="PEPTIDOGLYCAN HYDROLASE FLGJ"/>
    <property type="match status" value="1"/>
</dbReference>
<dbReference type="Proteomes" id="UP000241434">
    <property type="component" value="Unassembled WGS sequence"/>
</dbReference>
<dbReference type="GO" id="GO:0004040">
    <property type="term" value="F:amidase activity"/>
    <property type="evidence" value="ECO:0007669"/>
    <property type="project" value="InterPro"/>
</dbReference>
<evidence type="ECO:0000256" key="1">
    <source>
        <dbReference type="ARBA" id="ARBA00022801"/>
    </source>
</evidence>
<evidence type="ECO:0000259" key="3">
    <source>
        <dbReference type="SMART" id="SM00047"/>
    </source>
</evidence>
<dbReference type="InterPro" id="IPR051056">
    <property type="entry name" value="Glycosyl_Hydrolase_73"/>
</dbReference>
<organism evidence="4 5">
    <name type="scientific">Peptostreptococcus russellii</name>
    <dbReference type="NCBI Taxonomy" id="215200"/>
    <lineage>
        <taxon>Bacteria</taxon>
        <taxon>Bacillati</taxon>
        <taxon>Bacillota</taxon>
        <taxon>Clostridia</taxon>
        <taxon>Peptostreptococcales</taxon>
        <taxon>Peptostreptococcaceae</taxon>
        <taxon>Peptostreptococcus</taxon>
    </lineage>
</organism>
<proteinExistence type="predicted"/>
<accession>A0A2P7Q1Y9</accession>
<comment type="caution">
    <text evidence="4">The sequence shown here is derived from an EMBL/GenBank/DDBJ whole genome shotgun (WGS) entry which is preliminary data.</text>
</comment>
<keyword evidence="2" id="KW-1133">Transmembrane helix</keyword>
<dbReference type="EMBL" id="JYGE01000003">
    <property type="protein sequence ID" value="PSJ31978.1"/>
    <property type="molecule type" value="Genomic_DNA"/>
</dbReference>
<sequence>MEKRSLFSEEEIINNINRNNTLYRSGKVSKSKKRIKRKRKRNKKRKKWPMLILILFFIFVYGTVTNIRNSNNLMIDKNNIDKEEFISRVEKVAVSEYEKSGILPSITISQAILESSWGNSRLSMEGNNLFGIKADKSWSGEKINFTTEEYKDNYEKADFRKYNSWEDSIKDHSKFLMENKRYLNSGLFNSKGYKEQAKALEDAGYATTIDSAGNKIYAEKLIRVIESYKLYEIDNKVINKSE</sequence>
<dbReference type="Pfam" id="PF01832">
    <property type="entry name" value="Glucosaminidase"/>
    <property type="match status" value="1"/>
</dbReference>
<protein>
    <recommendedName>
        <fullName evidence="3">Mannosyl-glycoprotein endo-beta-N-acetylglucosamidase-like domain-containing protein</fullName>
    </recommendedName>
</protein>
<feature type="domain" description="Mannosyl-glycoprotein endo-beta-N-acetylglucosamidase-like" evidence="3">
    <location>
        <begin position="75"/>
        <end position="234"/>
    </location>
</feature>
<keyword evidence="2" id="KW-0812">Transmembrane</keyword>
<name>A0A2P7Q1Y9_9FIRM</name>
<dbReference type="InterPro" id="IPR002901">
    <property type="entry name" value="MGlyc_endo_b_GlcNAc-like_dom"/>
</dbReference>
<dbReference type="PANTHER" id="PTHR33308:SF9">
    <property type="entry name" value="PEPTIDOGLYCAN HYDROLASE FLGJ"/>
    <property type="match status" value="1"/>
</dbReference>
<evidence type="ECO:0000313" key="5">
    <source>
        <dbReference type="Proteomes" id="UP000241434"/>
    </source>
</evidence>
<keyword evidence="2" id="KW-0472">Membrane</keyword>
<feature type="transmembrane region" description="Helical" evidence="2">
    <location>
        <begin position="48"/>
        <end position="64"/>
    </location>
</feature>
<dbReference type="AlphaFoldDB" id="A0A2P7Q1Y9"/>
<keyword evidence="5" id="KW-1185">Reference proteome</keyword>
<keyword evidence="1" id="KW-0378">Hydrolase</keyword>